<sequence>MVLPLPKLVAASFTGALAYGLYLATLLVCLRWLLFRGKDDGCPWGSLRKACEIRWTILFTTFLIFACTTVYVALVLHETMEAAWEATTHTPPPTPSQIVWRSIVICTTANVVVLSADAILIYRCWVVYGKRLLIVVFPSFFWLGALVCTILQIYLQDAHVHNPSISPYRWAAVSMSFGPGIVLLPFWISTVLLNAYATAALIRRIYGPAKNVRQYISVKHLHLAIRIIAESGLLNLSITFAHLLVWFGDKEFPVTIIGMLNAPVTGIAFNWFLLRFEQTKAENIAATDSGSNGPNLTTIQFDTSLLSTQESRNTSPQESPIHFISLSDAELGHPMQGKETGISPP</sequence>
<feature type="transmembrane region" description="Helical" evidence="1">
    <location>
        <begin position="12"/>
        <end position="34"/>
    </location>
</feature>
<keyword evidence="1" id="KW-0812">Transmembrane</keyword>
<dbReference type="AlphaFoldDB" id="A0A8H5GFV4"/>
<protein>
    <submittedName>
        <fullName evidence="2">Uncharacterized protein</fullName>
    </submittedName>
</protein>
<feature type="transmembrane region" description="Helical" evidence="1">
    <location>
        <begin position="98"/>
        <end position="120"/>
    </location>
</feature>
<name>A0A8H5GFV4_9AGAR</name>
<evidence type="ECO:0000313" key="2">
    <source>
        <dbReference type="EMBL" id="KAF5364019.1"/>
    </source>
</evidence>
<evidence type="ECO:0000256" key="1">
    <source>
        <dbReference type="SAM" id="Phobius"/>
    </source>
</evidence>
<feature type="transmembrane region" description="Helical" evidence="1">
    <location>
        <begin position="252"/>
        <end position="274"/>
    </location>
</feature>
<feature type="transmembrane region" description="Helical" evidence="1">
    <location>
        <begin position="175"/>
        <end position="202"/>
    </location>
</feature>
<feature type="transmembrane region" description="Helical" evidence="1">
    <location>
        <begin position="132"/>
        <end position="155"/>
    </location>
</feature>
<proteinExistence type="predicted"/>
<keyword evidence="1" id="KW-0472">Membrane</keyword>
<feature type="transmembrane region" description="Helical" evidence="1">
    <location>
        <begin position="223"/>
        <end position="246"/>
    </location>
</feature>
<evidence type="ECO:0000313" key="3">
    <source>
        <dbReference type="Proteomes" id="UP000559027"/>
    </source>
</evidence>
<reference evidence="2 3" key="1">
    <citation type="journal article" date="2020" name="ISME J.">
        <title>Uncovering the hidden diversity of litter-decomposition mechanisms in mushroom-forming fungi.</title>
        <authorList>
            <person name="Floudas D."/>
            <person name="Bentzer J."/>
            <person name="Ahren D."/>
            <person name="Johansson T."/>
            <person name="Persson P."/>
            <person name="Tunlid A."/>
        </authorList>
    </citation>
    <scope>NUCLEOTIDE SEQUENCE [LARGE SCALE GENOMIC DNA]</scope>
    <source>
        <strain evidence="2 3">CBS 146.42</strain>
    </source>
</reference>
<organism evidence="2 3">
    <name type="scientific">Leucocoprinus leucothites</name>
    <dbReference type="NCBI Taxonomy" id="201217"/>
    <lineage>
        <taxon>Eukaryota</taxon>
        <taxon>Fungi</taxon>
        <taxon>Dikarya</taxon>
        <taxon>Basidiomycota</taxon>
        <taxon>Agaricomycotina</taxon>
        <taxon>Agaricomycetes</taxon>
        <taxon>Agaricomycetidae</taxon>
        <taxon>Agaricales</taxon>
        <taxon>Agaricineae</taxon>
        <taxon>Agaricaceae</taxon>
        <taxon>Leucocoprinus</taxon>
    </lineage>
</organism>
<feature type="transmembrane region" description="Helical" evidence="1">
    <location>
        <begin position="55"/>
        <end position="76"/>
    </location>
</feature>
<keyword evidence="1" id="KW-1133">Transmembrane helix</keyword>
<dbReference type="Proteomes" id="UP000559027">
    <property type="component" value="Unassembled WGS sequence"/>
</dbReference>
<accession>A0A8H5GFV4</accession>
<keyword evidence="3" id="KW-1185">Reference proteome</keyword>
<gene>
    <name evidence="2" type="ORF">D9756_001063</name>
</gene>
<dbReference type="OrthoDB" id="3357408at2759"/>
<dbReference type="EMBL" id="JAACJO010000001">
    <property type="protein sequence ID" value="KAF5364019.1"/>
    <property type="molecule type" value="Genomic_DNA"/>
</dbReference>
<comment type="caution">
    <text evidence="2">The sequence shown here is derived from an EMBL/GenBank/DDBJ whole genome shotgun (WGS) entry which is preliminary data.</text>
</comment>